<dbReference type="GO" id="GO:0005789">
    <property type="term" value="C:endoplasmic reticulum membrane"/>
    <property type="evidence" value="ECO:0007669"/>
    <property type="project" value="UniProtKB-SubCell"/>
</dbReference>
<evidence type="ECO:0000313" key="8">
    <source>
        <dbReference type="Proteomes" id="UP000054481"/>
    </source>
</evidence>
<evidence type="ECO:0000313" key="7">
    <source>
        <dbReference type="EMBL" id="KJZ74187.1"/>
    </source>
</evidence>
<protein>
    <submittedName>
        <fullName evidence="7">Uncharacterized protein</fullName>
    </submittedName>
</protein>
<dbReference type="EMBL" id="KQ030528">
    <property type="protein sequence ID" value="KJZ74187.1"/>
    <property type="molecule type" value="Genomic_DNA"/>
</dbReference>
<dbReference type="Pfam" id="PF11779">
    <property type="entry name" value="SPT_ssu-like"/>
    <property type="match status" value="1"/>
</dbReference>
<dbReference type="OrthoDB" id="202672at2759"/>
<comment type="subcellular location">
    <subcellularLocation>
        <location evidence="1">Endoplasmic reticulum membrane</location>
        <topology evidence="1">Multi-pass membrane protein</topology>
    </subcellularLocation>
</comment>
<evidence type="ECO:0000256" key="4">
    <source>
        <dbReference type="ARBA" id="ARBA00022989"/>
    </source>
</evidence>
<gene>
    <name evidence="7" type="ORF">HIM_06418</name>
</gene>
<organism evidence="7 8">
    <name type="scientific">Hirsutella minnesotensis 3608</name>
    <dbReference type="NCBI Taxonomy" id="1043627"/>
    <lineage>
        <taxon>Eukaryota</taxon>
        <taxon>Fungi</taxon>
        <taxon>Dikarya</taxon>
        <taxon>Ascomycota</taxon>
        <taxon>Pezizomycotina</taxon>
        <taxon>Sordariomycetes</taxon>
        <taxon>Hypocreomycetidae</taxon>
        <taxon>Hypocreales</taxon>
        <taxon>Ophiocordycipitaceae</taxon>
        <taxon>Hirsutella</taxon>
    </lineage>
</organism>
<evidence type="ECO:0000256" key="6">
    <source>
        <dbReference type="SAM" id="Phobius"/>
    </source>
</evidence>
<keyword evidence="5 6" id="KW-0472">Membrane</keyword>
<reference evidence="7 8" key="1">
    <citation type="journal article" date="2014" name="Genome Biol. Evol.">
        <title>Comparative genomics and transcriptomics analyses reveal divergent lifestyle features of nematode endoparasitic fungus Hirsutella minnesotensis.</title>
        <authorList>
            <person name="Lai Y."/>
            <person name="Liu K."/>
            <person name="Zhang X."/>
            <person name="Zhang X."/>
            <person name="Li K."/>
            <person name="Wang N."/>
            <person name="Shu C."/>
            <person name="Wu Y."/>
            <person name="Wang C."/>
            <person name="Bushley K.E."/>
            <person name="Xiang M."/>
            <person name="Liu X."/>
        </authorList>
    </citation>
    <scope>NUCLEOTIDE SEQUENCE [LARGE SCALE GENOMIC DNA]</scope>
    <source>
        <strain evidence="7 8">3608</strain>
    </source>
</reference>
<evidence type="ECO:0000256" key="5">
    <source>
        <dbReference type="ARBA" id="ARBA00023136"/>
    </source>
</evidence>
<keyword evidence="2 6" id="KW-0812">Transmembrane</keyword>
<keyword evidence="8" id="KW-1185">Reference proteome</keyword>
<name>A0A0F7ZZG6_9HYPO</name>
<dbReference type="AlphaFoldDB" id="A0A0F7ZZG6"/>
<feature type="transmembrane region" description="Helical" evidence="6">
    <location>
        <begin position="33"/>
        <end position="54"/>
    </location>
</feature>
<dbReference type="InterPro" id="IPR024512">
    <property type="entry name" value="Ser_palmitoyltrfase_ssu-like"/>
</dbReference>
<keyword evidence="3" id="KW-0256">Endoplasmic reticulum</keyword>
<accession>A0A0F7ZZG6</accession>
<proteinExistence type="predicted"/>
<sequence length="114" mass="12911">MAMLAGFRRWLYRKQYHFEVTFGVYMHTAWEKFAIYSILFLLCGLAFIAAILYLPHHVSILAGRAWYYIKGEHIDVAASAREAVRDMSAGVLQDALPTTVAAVKETIATVDKEL</sequence>
<evidence type="ECO:0000256" key="3">
    <source>
        <dbReference type="ARBA" id="ARBA00022824"/>
    </source>
</evidence>
<evidence type="ECO:0000256" key="1">
    <source>
        <dbReference type="ARBA" id="ARBA00004477"/>
    </source>
</evidence>
<evidence type="ECO:0000256" key="2">
    <source>
        <dbReference type="ARBA" id="ARBA00022692"/>
    </source>
</evidence>
<dbReference type="Proteomes" id="UP000054481">
    <property type="component" value="Unassembled WGS sequence"/>
</dbReference>
<keyword evidence="4 6" id="KW-1133">Transmembrane helix</keyword>